<protein>
    <recommendedName>
        <fullName evidence="2">BRO1 domain-containing protein BROX</fullName>
    </recommendedName>
    <alternativeName>
        <fullName evidence="3">BRO1 domain- and CAAX motif-containing protein</fullName>
    </alternativeName>
</protein>
<feature type="domain" description="BRO1" evidence="5">
    <location>
        <begin position="63"/>
        <end position="414"/>
    </location>
</feature>
<organism evidence="6 7">
    <name type="scientific">Branchiostoma belcheri</name>
    <name type="common">Amphioxus</name>
    <dbReference type="NCBI Taxonomy" id="7741"/>
    <lineage>
        <taxon>Eukaryota</taxon>
        <taxon>Metazoa</taxon>
        <taxon>Chordata</taxon>
        <taxon>Cephalochordata</taxon>
        <taxon>Leptocardii</taxon>
        <taxon>Amphioxiformes</taxon>
        <taxon>Branchiostomatidae</taxon>
        <taxon>Branchiostoma</taxon>
    </lineage>
</organism>
<proteinExistence type="inferred from homology"/>
<evidence type="ECO:0000256" key="1">
    <source>
        <dbReference type="ARBA" id="ARBA00008901"/>
    </source>
</evidence>
<dbReference type="PANTHER" id="PTHR23032:SF13">
    <property type="entry name" value="BRO1 DOMAIN-CONTAINING PROTEIN BROX"/>
    <property type="match status" value="1"/>
</dbReference>
<dbReference type="InterPro" id="IPR038499">
    <property type="entry name" value="BRO1_sf"/>
</dbReference>
<dbReference type="InterPro" id="IPR038898">
    <property type="entry name" value="BROX"/>
</dbReference>
<feature type="region of interest" description="Disordered" evidence="4">
    <location>
        <begin position="378"/>
        <end position="414"/>
    </location>
</feature>
<dbReference type="OrthoDB" id="10266451at2759"/>
<evidence type="ECO:0000259" key="5">
    <source>
        <dbReference type="PROSITE" id="PS51180"/>
    </source>
</evidence>
<dbReference type="GeneID" id="109469202"/>
<dbReference type="PANTHER" id="PTHR23032">
    <property type="entry name" value="BRO1 DOMAIN-CONTAINING PROTEIN BROX"/>
    <property type="match status" value="1"/>
</dbReference>
<dbReference type="SMART" id="SM01041">
    <property type="entry name" value="BRO1"/>
    <property type="match status" value="1"/>
</dbReference>
<dbReference type="AlphaFoldDB" id="A0A6P4YNF0"/>
<accession>A0A6P4YNF0</accession>
<dbReference type="InterPro" id="IPR004328">
    <property type="entry name" value="BRO1_dom"/>
</dbReference>
<dbReference type="PROSITE" id="PS51180">
    <property type="entry name" value="BRO1"/>
    <property type="match status" value="1"/>
</dbReference>
<evidence type="ECO:0000256" key="2">
    <source>
        <dbReference type="ARBA" id="ARBA00017773"/>
    </source>
</evidence>
<dbReference type="RefSeq" id="XP_019623204.1">
    <property type="nucleotide sequence ID" value="XM_019767645.1"/>
</dbReference>
<comment type="similarity">
    <text evidence="1">Belongs to the BROX family.</text>
</comment>
<evidence type="ECO:0000313" key="7">
    <source>
        <dbReference type="RefSeq" id="XP_019623204.1"/>
    </source>
</evidence>
<evidence type="ECO:0000256" key="3">
    <source>
        <dbReference type="ARBA" id="ARBA00030751"/>
    </source>
</evidence>
<reference evidence="7" key="1">
    <citation type="submission" date="2025-08" db="UniProtKB">
        <authorList>
            <consortium name="RefSeq"/>
        </authorList>
    </citation>
    <scope>IDENTIFICATION</scope>
    <source>
        <tissue evidence="7">Gonad</tissue>
    </source>
</reference>
<dbReference type="CDD" id="cd09243">
    <property type="entry name" value="BRO1_Brox_like"/>
    <property type="match status" value="1"/>
</dbReference>
<gene>
    <name evidence="7" type="primary">LOC109469202</name>
</gene>
<evidence type="ECO:0000256" key="4">
    <source>
        <dbReference type="SAM" id="MobiDB-lite"/>
    </source>
</evidence>
<dbReference type="Pfam" id="PF03097">
    <property type="entry name" value="BRO1"/>
    <property type="match status" value="1"/>
</dbReference>
<feature type="compositionally biased region" description="Basic and acidic residues" evidence="4">
    <location>
        <begin position="383"/>
        <end position="397"/>
    </location>
</feature>
<keyword evidence="6" id="KW-1185">Reference proteome</keyword>
<sequence length="414" mass="45638">MAHWFHRNPIKATAPVSFALGPICTNAQTQKICSDLRMIRAQLLELLCDPNKDVTVVKTTSDNYFALLQGFLQALDDNSGESKLRHSVKFKWSSTVLSNAVVTQADALFELASMAMNIGLWYTKHAAKIAASDEVSMDEAKEVHKCLRTAAGIFKNLKEQVIGRLLETAEKGTDLDPKVVESYFQQSTAEAQEVALARAVEMKHSAGLISSLAYETAQLFITAGGSLDQLDAASVGKWQKYLQLKGVFYLAHAHCYNGDALLAKDKCGDAIRALQESEKLFEKADSLCKEYASAKGPGTSARPDQHVFFQRLGKQVKITLDKCTRENGFIYFQKVPPEVPELEKKATYGLANPEEFQLPPPNPMWSADIYNAFDLSQAPAAQKAEKEPEVKPVKESDIYQSTKEPGTFSGCVIS</sequence>
<dbReference type="Gene3D" id="1.25.40.280">
    <property type="entry name" value="alix/aip1 like domains"/>
    <property type="match status" value="1"/>
</dbReference>
<name>A0A6P4YNF0_BRABE</name>
<dbReference type="Proteomes" id="UP000515135">
    <property type="component" value="Unplaced"/>
</dbReference>
<evidence type="ECO:0000313" key="6">
    <source>
        <dbReference type="Proteomes" id="UP000515135"/>
    </source>
</evidence>
<dbReference type="KEGG" id="bbel:109469202"/>